<sequence length="101" mass="12049">MINKLSDKLIINICNYLDHEGLMKMYEFDEYKDLIKNTVWKNITIKLVKKKRIQKFIDSGWIKCFIKYDLSNSEIDSELIEHFSHCTYLDLTNTKLHMGNA</sequence>
<organism evidence="1">
    <name type="scientific">viral metagenome</name>
    <dbReference type="NCBI Taxonomy" id="1070528"/>
    <lineage>
        <taxon>unclassified sequences</taxon>
        <taxon>metagenomes</taxon>
        <taxon>organismal metagenomes</taxon>
    </lineage>
</organism>
<dbReference type="AlphaFoldDB" id="A0A6C0HW18"/>
<protein>
    <submittedName>
        <fullName evidence="1">Uncharacterized protein</fullName>
    </submittedName>
</protein>
<proteinExistence type="predicted"/>
<accession>A0A6C0HW18</accession>
<evidence type="ECO:0000313" key="1">
    <source>
        <dbReference type="EMBL" id="QHT84346.1"/>
    </source>
</evidence>
<name>A0A6C0HW18_9ZZZZ</name>
<dbReference type="EMBL" id="MN740017">
    <property type="protein sequence ID" value="QHT84346.1"/>
    <property type="molecule type" value="Genomic_DNA"/>
</dbReference>
<reference evidence="1" key="1">
    <citation type="journal article" date="2020" name="Nature">
        <title>Giant virus diversity and host interactions through global metagenomics.</title>
        <authorList>
            <person name="Schulz F."/>
            <person name="Roux S."/>
            <person name="Paez-Espino D."/>
            <person name="Jungbluth S."/>
            <person name="Walsh D.A."/>
            <person name="Denef V.J."/>
            <person name="McMahon K.D."/>
            <person name="Konstantinidis K.T."/>
            <person name="Eloe-Fadrosh E.A."/>
            <person name="Kyrpides N.C."/>
            <person name="Woyke T."/>
        </authorList>
    </citation>
    <scope>NUCLEOTIDE SEQUENCE</scope>
    <source>
        <strain evidence="1">GVMAG-M-3300023184-177</strain>
    </source>
</reference>